<evidence type="ECO:0000313" key="1">
    <source>
        <dbReference type="Proteomes" id="UP000095286"/>
    </source>
</evidence>
<proteinExistence type="predicted"/>
<organism evidence="1 2">
    <name type="scientific">Rhabditophanes sp. KR3021</name>
    <dbReference type="NCBI Taxonomy" id="114890"/>
    <lineage>
        <taxon>Eukaryota</taxon>
        <taxon>Metazoa</taxon>
        <taxon>Ecdysozoa</taxon>
        <taxon>Nematoda</taxon>
        <taxon>Chromadorea</taxon>
        <taxon>Rhabditida</taxon>
        <taxon>Tylenchina</taxon>
        <taxon>Panagrolaimomorpha</taxon>
        <taxon>Strongyloidoidea</taxon>
        <taxon>Alloionematidae</taxon>
        <taxon>Rhabditophanes</taxon>
    </lineage>
</organism>
<accession>A0AC35UHK8</accession>
<reference evidence="2" key="1">
    <citation type="submission" date="2016-11" db="UniProtKB">
        <authorList>
            <consortium name="WormBaseParasite"/>
        </authorList>
    </citation>
    <scope>IDENTIFICATION</scope>
    <source>
        <strain evidence="2">KR3021</strain>
    </source>
</reference>
<evidence type="ECO:0000313" key="2">
    <source>
        <dbReference type="WBParaSite" id="RSKR_0001135800.1"/>
    </source>
</evidence>
<dbReference type="Proteomes" id="UP000095286">
    <property type="component" value="Unplaced"/>
</dbReference>
<dbReference type="WBParaSite" id="RSKR_0001135800.1">
    <property type="protein sequence ID" value="RSKR_0001135800.1"/>
    <property type="gene ID" value="RSKR_0001135800"/>
</dbReference>
<protein>
    <submittedName>
        <fullName evidence="2">2-(3-amino-3-carboxypropyl)histidine synthase subunit 2</fullName>
    </submittedName>
</protein>
<name>A0AC35UHK8_9BILA</name>
<sequence length="391" mass="44153">METTHDSSGLKLFSDDNVVSREIEVCGEEKFIDQLKNLPKNEIPLFFEISRCVEWIKQNGYERIALQFPDCYLNYAYNVVEAIELQLPSLDNYAEMAKYLVEKFTGKNIHHCSVACDIKDEKENIVLGRNMSGYNEDIDNVVVVFVGSPDSPFLTLWLMTFINTTKAVIYNPVNEFIEVQTSIAARLLRKRLFLIEKVRDAETLGLVVGTLGVGGHNEAVKRVRELCKAMGKKLYVLSIGKLNEAKLANFANEIDVFVLLSCPFGVLMDSAQYYRPLVCLFEAEIGLNANKNWYAGKGWTAEFLKFIGQQIGETDMDDVDVSLITGKVRRTNLNEKNEDGCQDVQLYSAKDTFGQRSWKGLDASIKDEEDLSIKEGIHGIAANYVSEPFNK</sequence>